<keyword evidence="7" id="KW-0560">Oxidoreductase</keyword>
<evidence type="ECO:0000256" key="6">
    <source>
        <dbReference type="PIRSR" id="PIRSR602403-1"/>
    </source>
</evidence>
<dbReference type="OrthoDB" id="3366823at2759"/>
<name>A0A6A6VJ22_9PLEO</name>
<evidence type="ECO:0000313" key="8">
    <source>
        <dbReference type="EMBL" id="KAF2750153.1"/>
    </source>
</evidence>
<dbReference type="Proteomes" id="UP000799440">
    <property type="component" value="Unassembled WGS sequence"/>
</dbReference>
<keyword evidence="4 6" id="KW-0479">Metal-binding</keyword>
<feature type="binding site" description="axial binding residue" evidence="6">
    <location>
        <position position="459"/>
    </location>
    <ligand>
        <name>heme</name>
        <dbReference type="ChEBI" id="CHEBI:30413"/>
    </ligand>
    <ligandPart>
        <name>Fe</name>
        <dbReference type="ChEBI" id="CHEBI:18248"/>
    </ligandPart>
</feature>
<evidence type="ECO:0000256" key="3">
    <source>
        <dbReference type="ARBA" id="ARBA00022617"/>
    </source>
</evidence>
<dbReference type="InterPro" id="IPR002403">
    <property type="entry name" value="Cyt_P450_E_grp-IV"/>
</dbReference>
<accession>A0A6A6VJ22</accession>
<dbReference type="InterPro" id="IPR017972">
    <property type="entry name" value="Cyt_P450_CS"/>
</dbReference>
<dbReference type="PRINTS" id="PR00465">
    <property type="entry name" value="EP450IV"/>
</dbReference>
<keyword evidence="3 6" id="KW-0349">Heme</keyword>
<protein>
    <submittedName>
        <fullName evidence="8">Cytochrome P450</fullName>
    </submittedName>
</protein>
<sequence>MVLLLQWLYTKLRNNKNLPDLAPGSLPLLGHGLMFLRQPTKIAAILSDPRVPKVLRFTTPVGDIYVPTGSSEIVSVFMNPKTYDFVAMKTLVQRDVFGVPKPVLRLIQEDDSGFSVKPLAGSKVSPHRRYNYMEHRANDELVKPPAIAAVMQHFEESLTKNLETCEVPKSGEWATIPNLYLFVRGIVTKAVTDSFFGPNLLLSQPQLEQEFWEHDSNIGFFANRIPRWLSPKPYRVRDRCYRAFEQWRAKAFQKAEKEGGEIPLWSRHAGFKINTVRNSVFQRFEEWTEWARASSDFSLMFGVNSNTVKVSFWYFAETWRNKELFPEALEEVNKSMTVDRSGNRRFDVEKLISSPLLESIFMETLRMYVALFVMRETTRDAELGNKLVPAGSTVLVSSWSQHMNEGNWNPDNDPNIPPATEFWGKRFLEYPEDGSAPRFRMDYLSGGKWTAFSMGEHLCPGRHIAKRQVLLTFAHLATRFDVEAVGDGDVCLERDMKYFGYGTMPPKTAISCRIRRRNV</sequence>
<dbReference type="PANTHER" id="PTHR24304:SF2">
    <property type="entry name" value="24-HYDROXYCHOLESTEROL 7-ALPHA-HYDROXYLASE"/>
    <property type="match status" value="1"/>
</dbReference>
<keyword evidence="5 6" id="KW-0408">Iron</keyword>
<dbReference type="EMBL" id="MU006564">
    <property type="protein sequence ID" value="KAF2750153.1"/>
    <property type="molecule type" value="Genomic_DNA"/>
</dbReference>
<evidence type="ECO:0000256" key="4">
    <source>
        <dbReference type="ARBA" id="ARBA00022723"/>
    </source>
</evidence>
<dbReference type="InterPro" id="IPR050529">
    <property type="entry name" value="CYP450_sterol_14alpha_dmase"/>
</dbReference>
<dbReference type="InterPro" id="IPR036396">
    <property type="entry name" value="Cyt_P450_sf"/>
</dbReference>
<evidence type="ECO:0000313" key="9">
    <source>
        <dbReference type="Proteomes" id="UP000799440"/>
    </source>
</evidence>
<dbReference type="GO" id="GO:0020037">
    <property type="term" value="F:heme binding"/>
    <property type="evidence" value="ECO:0007669"/>
    <property type="project" value="InterPro"/>
</dbReference>
<comment type="similarity">
    <text evidence="2 7">Belongs to the cytochrome P450 family.</text>
</comment>
<organism evidence="8 9">
    <name type="scientific">Sporormia fimetaria CBS 119925</name>
    <dbReference type="NCBI Taxonomy" id="1340428"/>
    <lineage>
        <taxon>Eukaryota</taxon>
        <taxon>Fungi</taxon>
        <taxon>Dikarya</taxon>
        <taxon>Ascomycota</taxon>
        <taxon>Pezizomycotina</taxon>
        <taxon>Dothideomycetes</taxon>
        <taxon>Pleosporomycetidae</taxon>
        <taxon>Pleosporales</taxon>
        <taxon>Sporormiaceae</taxon>
        <taxon>Sporormia</taxon>
    </lineage>
</organism>
<evidence type="ECO:0000256" key="7">
    <source>
        <dbReference type="RuleBase" id="RU000461"/>
    </source>
</evidence>
<dbReference type="GO" id="GO:0005506">
    <property type="term" value="F:iron ion binding"/>
    <property type="evidence" value="ECO:0007669"/>
    <property type="project" value="InterPro"/>
</dbReference>
<dbReference type="PROSITE" id="PS00086">
    <property type="entry name" value="CYTOCHROME_P450"/>
    <property type="match status" value="1"/>
</dbReference>
<dbReference type="PANTHER" id="PTHR24304">
    <property type="entry name" value="CYTOCHROME P450 FAMILY 7"/>
    <property type="match status" value="1"/>
</dbReference>
<dbReference type="CDD" id="cd11040">
    <property type="entry name" value="CYP7_CYP8-like"/>
    <property type="match status" value="1"/>
</dbReference>
<evidence type="ECO:0000256" key="2">
    <source>
        <dbReference type="ARBA" id="ARBA00010617"/>
    </source>
</evidence>
<keyword evidence="7" id="KW-0503">Monooxygenase</keyword>
<evidence type="ECO:0000256" key="5">
    <source>
        <dbReference type="ARBA" id="ARBA00023004"/>
    </source>
</evidence>
<dbReference type="GO" id="GO:0008395">
    <property type="term" value="F:steroid hydroxylase activity"/>
    <property type="evidence" value="ECO:0007669"/>
    <property type="project" value="TreeGrafter"/>
</dbReference>
<gene>
    <name evidence="8" type="ORF">M011DRAFT_474623</name>
</gene>
<dbReference type="InterPro" id="IPR001128">
    <property type="entry name" value="Cyt_P450"/>
</dbReference>
<reference evidence="8" key="1">
    <citation type="journal article" date="2020" name="Stud. Mycol.">
        <title>101 Dothideomycetes genomes: a test case for predicting lifestyles and emergence of pathogens.</title>
        <authorList>
            <person name="Haridas S."/>
            <person name="Albert R."/>
            <person name="Binder M."/>
            <person name="Bloem J."/>
            <person name="Labutti K."/>
            <person name="Salamov A."/>
            <person name="Andreopoulos B."/>
            <person name="Baker S."/>
            <person name="Barry K."/>
            <person name="Bills G."/>
            <person name="Bluhm B."/>
            <person name="Cannon C."/>
            <person name="Castanera R."/>
            <person name="Culley D."/>
            <person name="Daum C."/>
            <person name="Ezra D."/>
            <person name="Gonzalez J."/>
            <person name="Henrissat B."/>
            <person name="Kuo A."/>
            <person name="Liang C."/>
            <person name="Lipzen A."/>
            <person name="Lutzoni F."/>
            <person name="Magnuson J."/>
            <person name="Mondo S."/>
            <person name="Nolan M."/>
            <person name="Ohm R."/>
            <person name="Pangilinan J."/>
            <person name="Park H.-J."/>
            <person name="Ramirez L."/>
            <person name="Alfaro M."/>
            <person name="Sun H."/>
            <person name="Tritt A."/>
            <person name="Yoshinaga Y."/>
            <person name="Zwiers L.-H."/>
            <person name="Turgeon B."/>
            <person name="Goodwin S."/>
            <person name="Spatafora J."/>
            <person name="Crous P."/>
            <person name="Grigoriev I."/>
        </authorList>
    </citation>
    <scope>NUCLEOTIDE SEQUENCE</scope>
    <source>
        <strain evidence="8">CBS 119925</strain>
    </source>
</reference>
<evidence type="ECO:0000256" key="1">
    <source>
        <dbReference type="ARBA" id="ARBA00001971"/>
    </source>
</evidence>
<dbReference type="SUPFAM" id="SSF48264">
    <property type="entry name" value="Cytochrome P450"/>
    <property type="match status" value="1"/>
</dbReference>
<dbReference type="GO" id="GO:0016705">
    <property type="term" value="F:oxidoreductase activity, acting on paired donors, with incorporation or reduction of molecular oxygen"/>
    <property type="evidence" value="ECO:0007669"/>
    <property type="project" value="InterPro"/>
</dbReference>
<dbReference type="Pfam" id="PF00067">
    <property type="entry name" value="p450"/>
    <property type="match status" value="1"/>
</dbReference>
<proteinExistence type="inferred from homology"/>
<dbReference type="AlphaFoldDB" id="A0A6A6VJ22"/>
<comment type="cofactor">
    <cofactor evidence="1 6">
        <name>heme</name>
        <dbReference type="ChEBI" id="CHEBI:30413"/>
    </cofactor>
</comment>
<keyword evidence="9" id="KW-1185">Reference proteome</keyword>
<dbReference type="Gene3D" id="1.10.630.10">
    <property type="entry name" value="Cytochrome P450"/>
    <property type="match status" value="1"/>
</dbReference>